<organism evidence="5 6">
    <name type="scientific">Stephanodiscus triporus</name>
    <dbReference type="NCBI Taxonomy" id="2934178"/>
    <lineage>
        <taxon>Eukaryota</taxon>
        <taxon>Sar</taxon>
        <taxon>Stramenopiles</taxon>
        <taxon>Ochrophyta</taxon>
        <taxon>Bacillariophyta</taxon>
        <taxon>Coscinodiscophyceae</taxon>
        <taxon>Thalassiosirophycidae</taxon>
        <taxon>Stephanodiscales</taxon>
        <taxon>Stephanodiscaceae</taxon>
        <taxon>Stephanodiscus</taxon>
    </lineage>
</organism>
<evidence type="ECO:0000259" key="4">
    <source>
        <dbReference type="Pfam" id="PF25390"/>
    </source>
</evidence>
<dbReference type="SUPFAM" id="SSF50985">
    <property type="entry name" value="RCC1/BLIP-II"/>
    <property type="match status" value="1"/>
</dbReference>
<dbReference type="PANTHER" id="PTHR22870:SF408">
    <property type="entry name" value="OS09G0560450 PROTEIN"/>
    <property type="match status" value="1"/>
</dbReference>
<reference evidence="5 6" key="1">
    <citation type="submission" date="2024-10" db="EMBL/GenBank/DDBJ databases">
        <title>Updated reference genomes for cyclostephanoid diatoms.</title>
        <authorList>
            <person name="Roberts W.R."/>
            <person name="Alverson A.J."/>
        </authorList>
    </citation>
    <scope>NUCLEOTIDE SEQUENCE [LARGE SCALE GENOMIC DNA]</scope>
    <source>
        <strain evidence="5 6">AJA276-08</strain>
    </source>
</reference>
<dbReference type="AlphaFoldDB" id="A0ABD3MUZ9"/>
<evidence type="ECO:0000313" key="6">
    <source>
        <dbReference type="Proteomes" id="UP001530315"/>
    </source>
</evidence>
<keyword evidence="6" id="KW-1185">Reference proteome</keyword>
<feature type="domain" description="RCC1-like" evidence="4">
    <location>
        <begin position="157"/>
        <end position="575"/>
    </location>
</feature>
<feature type="compositionally biased region" description="Basic and acidic residues" evidence="3">
    <location>
        <begin position="110"/>
        <end position="121"/>
    </location>
</feature>
<feature type="repeat" description="RCC1" evidence="2">
    <location>
        <begin position="459"/>
        <end position="517"/>
    </location>
</feature>
<dbReference type="PROSITE" id="PS00626">
    <property type="entry name" value="RCC1_2"/>
    <property type="match status" value="1"/>
</dbReference>
<feature type="region of interest" description="Disordered" evidence="3">
    <location>
        <begin position="265"/>
        <end position="292"/>
    </location>
</feature>
<evidence type="ECO:0000256" key="2">
    <source>
        <dbReference type="PROSITE-ProRule" id="PRU00235"/>
    </source>
</evidence>
<evidence type="ECO:0000313" key="5">
    <source>
        <dbReference type="EMBL" id="KAL3767237.1"/>
    </source>
</evidence>
<dbReference type="Proteomes" id="UP001530315">
    <property type="component" value="Unassembled WGS sequence"/>
</dbReference>
<feature type="repeat" description="RCC1" evidence="2">
    <location>
        <begin position="187"/>
        <end position="257"/>
    </location>
</feature>
<feature type="compositionally biased region" description="Low complexity" evidence="3">
    <location>
        <begin position="149"/>
        <end position="158"/>
    </location>
</feature>
<dbReference type="InterPro" id="IPR051210">
    <property type="entry name" value="Ub_ligase/GEF_domain"/>
</dbReference>
<proteinExistence type="predicted"/>
<feature type="region of interest" description="Disordered" evidence="3">
    <location>
        <begin position="80"/>
        <end position="179"/>
    </location>
</feature>
<gene>
    <name evidence="5" type="ORF">ACHAW5_005248</name>
</gene>
<dbReference type="PRINTS" id="PR00633">
    <property type="entry name" value="RCCNDNSATION"/>
</dbReference>
<feature type="repeat" description="RCC1" evidence="2">
    <location>
        <begin position="397"/>
        <end position="452"/>
    </location>
</feature>
<dbReference type="PANTHER" id="PTHR22870">
    <property type="entry name" value="REGULATOR OF CHROMOSOME CONDENSATION"/>
    <property type="match status" value="1"/>
</dbReference>
<dbReference type="EMBL" id="JALLAZ020001711">
    <property type="protein sequence ID" value="KAL3767237.1"/>
    <property type="molecule type" value="Genomic_DNA"/>
</dbReference>
<dbReference type="InterPro" id="IPR009091">
    <property type="entry name" value="RCC1/BLIP-II"/>
</dbReference>
<comment type="caution">
    <text evidence="5">The sequence shown here is derived from an EMBL/GenBank/DDBJ whole genome shotgun (WGS) entry which is preliminary data.</text>
</comment>
<evidence type="ECO:0000256" key="1">
    <source>
        <dbReference type="ARBA" id="ARBA00022737"/>
    </source>
</evidence>
<protein>
    <recommendedName>
        <fullName evidence="4">RCC1-like domain-containing protein</fullName>
    </recommendedName>
</protein>
<accession>A0ABD3MUZ9</accession>
<dbReference type="Gene3D" id="2.130.10.30">
    <property type="entry name" value="Regulator of chromosome condensation 1/beta-lactamase-inhibitor protein II"/>
    <property type="match status" value="2"/>
</dbReference>
<name>A0ABD3MUZ9_9STRA</name>
<dbReference type="InterPro" id="IPR000408">
    <property type="entry name" value="Reg_chr_condens"/>
</dbReference>
<dbReference type="PROSITE" id="PS50012">
    <property type="entry name" value="RCC1_3"/>
    <property type="match status" value="4"/>
</dbReference>
<feature type="compositionally biased region" description="Acidic residues" evidence="3">
    <location>
        <begin position="88"/>
        <end position="108"/>
    </location>
</feature>
<feature type="repeat" description="RCC1" evidence="2">
    <location>
        <begin position="259"/>
        <end position="322"/>
    </location>
</feature>
<evidence type="ECO:0000256" key="3">
    <source>
        <dbReference type="SAM" id="MobiDB-lite"/>
    </source>
</evidence>
<feature type="region of interest" description="Disordered" evidence="3">
    <location>
        <begin position="202"/>
        <end position="227"/>
    </location>
</feature>
<feature type="compositionally biased region" description="Acidic residues" evidence="3">
    <location>
        <begin position="136"/>
        <end position="148"/>
    </location>
</feature>
<sequence>MSVAVGPSGPNDAYLRNLHSFLLESSPRDGAGGGGDDDACGTGRLTRMVGSFQSEYRPYFLVGSGSNERNQLLLRSSGATMDGKMEGNDYDDDYGYDYDDDDCDDGSDDSSSKEEGVRELTELLLVVPRRHRGVDDNDEGDAAVDVDGGESSSLSSSSNTPRNASRDDDPRSLHAGGGHSALLTHGGDLYLWGWNDAGQLGRQTTTPSKRKSINGEGSTATVPPPCPLSSVVVPPLSDIKVEVAALGHAHTLVIEKVTGRLFGFGDDGRGQASGRRARGGDAAATDPTSRHAPRTIRLESSEEGGFVCVAAGLFHSAAITRRSGELITWGCGRFGQCLPPIAAVAGGGGGGDGTSRRKDEAVAADISTVGRWRPPDGSKLVQVACGRRHTVVLDEHGRVWTLGDNKYGQLGRTSWSLLDTEPRLVDGPLGHVDSGCFAICSGWSHILALTRDEKDHSVVALHGWGRNDKGQLGIGSLLDHVLVPRTLEPRLDSAPISDSSIQAACCGAESSHVLDVNGNVYSTGWNEHGNLAVGHVGNDLGDYSVTWMATSGASVVAPPPAKATGKLIAAGGAHLIAVAV</sequence>
<dbReference type="Pfam" id="PF25390">
    <property type="entry name" value="WD40_RLD"/>
    <property type="match status" value="1"/>
</dbReference>
<keyword evidence="1" id="KW-0677">Repeat</keyword>
<feature type="compositionally biased region" description="Low complexity" evidence="3">
    <location>
        <begin position="265"/>
        <end position="286"/>
    </location>
</feature>
<dbReference type="InterPro" id="IPR058923">
    <property type="entry name" value="RCC1-like_dom"/>
</dbReference>